<name>A0A382SFH1_9ZZZZ</name>
<gene>
    <name evidence="1" type="ORF">METZ01_LOCUS361460</name>
</gene>
<sequence length="61" mass="6891">MLAMPFIWMVGASFKSRAEIEAGGVHIVPEEAHSENYPVLFGQQPEPVTGEKLELKFGRWF</sequence>
<evidence type="ECO:0000313" key="1">
    <source>
        <dbReference type="EMBL" id="SVD08606.1"/>
    </source>
</evidence>
<reference evidence="1" key="1">
    <citation type="submission" date="2018-05" db="EMBL/GenBank/DDBJ databases">
        <authorList>
            <person name="Lanie J.A."/>
            <person name="Ng W.-L."/>
            <person name="Kazmierczak K.M."/>
            <person name="Andrzejewski T.M."/>
            <person name="Davidsen T.M."/>
            <person name="Wayne K.J."/>
            <person name="Tettelin H."/>
            <person name="Glass J.I."/>
            <person name="Rusch D."/>
            <person name="Podicherti R."/>
            <person name="Tsui H.-C.T."/>
            <person name="Winkler M.E."/>
        </authorList>
    </citation>
    <scope>NUCLEOTIDE SEQUENCE</scope>
</reference>
<accession>A0A382SFH1</accession>
<feature type="non-terminal residue" evidence="1">
    <location>
        <position position="61"/>
    </location>
</feature>
<dbReference type="EMBL" id="UINC01128686">
    <property type="protein sequence ID" value="SVD08606.1"/>
    <property type="molecule type" value="Genomic_DNA"/>
</dbReference>
<dbReference type="AlphaFoldDB" id="A0A382SFH1"/>
<organism evidence="1">
    <name type="scientific">marine metagenome</name>
    <dbReference type="NCBI Taxonomy" id="408172"/>
    <lineage>
        <taxon>unclassified sequences</taxon>
        <taxon>metagenomes</taxon>
        <taxon>ecological metagenomes</taxon>
    </lineage>
</organism>
<protein>
    <submittedName>
        <fullName evidence="1">Uncharacterized protein</fullName>
    </submittedName>
</protein>
<proteinExistence type="predicted"/>